<evidence type="ECO:0000313" key="2">
    <source>
        <dbReference type="EnsemblMetazoa" id="ACOM035076-PA.1"/>
    </source>
</evidence>
<feature type="region of interest" description="Disordered" evidence="1">
    <location>
        <begin position="399"/>
        <end position="446"/>
    </location>
</feature>
<feature type="region of interest" description="Disordered" evidence="1">
    <location>
        <begin position="499"/>
        <end position="525"/>
    </location>
</feature>
<dbReference type="VEuPathDB" id="VectorBase:ACON2_030988"/>
<feature type="region of interest" description="Disordered" evidence="1">
    <location>
        <begin position="339"/>
        <end position="365"/>
    </location>
</feature>
<feature type="region of interest" description="Disordered" evidence="1">
    <location>
        <begin position="176"/>
        <end position="223"/>
    </location>
</feature>
<reference evidence="2" key="1">
    <citation type="submission" date="2022-08" db="UniProtKB">
        <authorList>
            <consortium name="EnsemblMetazoa"/>
        </authorList>
    </citation>
    <scope>IDENTIFICATION</scope>
</reference>
<protein>
    <submittedName>
        <fullName evidence="2">Uncharacterized protein</fullName>
    </submittedName>
</protein>
<feature type="compositionally biased region" description="Low complexity" evidence="1">
    <location>
        <begin position="340"/>
        <end position="357"/>
    </location>
</feature>
<feature type="compositionally biased region" description="Polar residues" evidence="1">
    <location>
        <begin position="176"/>
        <end position="186"/>
    </location>
</feature>
<sequence length="598" mass="63518">MKVDKGVCTNGTLEDLNRAIQFEAVFSTLVENKILAIKRECELKKRHKKSRLLRRILFGRKISTGGAGGSGCCHREVSASNSNSSDGANAAIEPLCPGHNGTAGSVDRQQREGLDAGCYTYGSTVPEASLGVENSTISDGVDEVIVEIGDLSSLVDADGNVVVATTSVEPAVLVEQGSSPQVSAPNRASGASRISAAESSSTKSPESLENRKGSGRTLANAPRKSSLLEPVSIEIEPESDLLSAHYDLEDSATNVSIELDGVSDVSDMRRSIASEPISIIKNSTRSRYGLGSYLSAGNAVANRLRVLEAKSISAQNSPILPRQKPAAEGRHLTFMSIGRAAHSAQQQQQQPQQQEAPSSPPLGLIESFNQLTASNLPVIASTARHSPPVSDLVKLQQHHLTNTRQQHHRPSSPSILLDSLCRGEAHPPADGHSPIPSRRASKGSAVAPIAGEGVSDAVSGTSAGAMQPLTASLAQPNQQQTQRKQRSFLKQSSCDVELHYRPNVTGTRRSSAKEHHSHRKSSAYGHGDDYSSYIMGYDINESDEEKLNKRKYKYLKRCSDPVIVFPSTSSGAGAVGSGAIGGSGLQHCILSRPPNQPL</sequence>
<feature type="region of interest" description="Disordered" evidence="1">
    <location>
        <begin position="473"/>
        <end position="492"/>
    </location>
</feature>
<organism evidence="2">
    <name type="scientific">Anopheles coluzzii</name>
    <name type="common">African malaria mosquito</name>
    <dbReference type="NCBI Taxonomy" id="1518534"/>
    <lineage>
        <taxon>Eukaryota</taxon>
        <taxon>Metazoa</taxon>
        <taxon>Ecdysozoa</taxon>
        <taxon>Arthropoda</taxon>
        <taxon>Hexapoda</taxon>
        <taxon>Insecta</taxon>
        <taxon>Pterygota</taxon>
        <taxon>Neoptera</taxon>
        <taxon>Endopterygota</taxon>
        <taxon>Diptera</taxon>
        <taxon>Nematocera</taxon>
        <taxon>Culicoidea</taxon>
        <taxon>Culicidae</taxon>
        <taxon>Anophelinae</taxon>
        <taxon>Anopheles</taxon>
    </lineage>
</organism>
<dbReference type="Proteomes" id="UP000075882">
    <property type="component" value="Unassembled WGS sequence"/>
</dbReference>
<dbReference type="EnsemblMetazoa" id="ACOM035076-RA">
    <property type="protein sequence ID" value="ACOM035076-PA.1"/>
    <property type="gene ID" value="ACOM035076"/>
</dbReference>
<evidence type="ECO:0000256" key="1">
    <source>
        <dbReference type="SAM" id="MobiDB-lite"/>
    </source>
</evidence>
<proteinExistence type="predicted"/>
<name>A0A8W7PNX7_ANOCL</name>
<dbReference type="AlphaFoldDB" id="A0A8W7PNX7"/>
<accession>A0A8W7PNX7</accession>